<accession>A0A2X3CUY6</accession>
<dbReference type="EMBL" id="UAWN01000012">
    <property type="protein sequence ID" value="SQC16151.1"/>
    <property type="molecule type" value="Genomic_DNA"/>
</dbReference>
<sequence>MHRVAAVTAKFMRAIKFGELDPPPSQLEESRILIQHLAQRSHVMATILAHHPHGLALPLANMQRMLADKIEINRFAMW</sequence>
<name>A0A2X3CUY6_KLEPN</name>
<organism evidence="1 2">
    <name type="scientific">Klebsiella pneumoniae</name>
    <dbReference type="NCBI Taxonomy" id="573"/>
    <lineage>
        <taxon>Bacteria</taxon>
        <taxon>Pseudomonadati</taxon>
        <taxon>Pseudomonadota</taxon>
        <taxon>Gammaproteobacteria</taxon>
        <taxon>Enterobacterales</taxon>
        <taxon>Enterobacteriaceae</taxon>
        <taxon>Klebsiella/Raoultella group</taxon>
        <taxon>Klebsiella</taxon>
        <taxon>Klebsiella pneumoniae complex</taxon>
    </lineage>
</organism>
<dbReference type="AlphaFoldDB" id="A0A2X3CUY6"/>
<protein>
    <submittedName>
        <fullName evidence="1">Uncharacterized protein</fullName>
    </submittedName>
</protein>
<dbReference type="Proteomes" id="UP000251088">
    <property type="component" value="Unassembled WGS sequence"/>
</dbReference>
<evidence type="ECO:0000313" key="1">
    <source>
        <dbReference type="EMBL" id="SQC16151.1"/>
    </source>
</evidence>
<reference evidence="1 2" key="1">
    <citation type="submission" date="2018-06" db="EMBL/GenBank/DDBJ databases">
        <authorList>
            <consortium name="Pathogen Informatics"/>
            <person name="Doyle S."/>
        </authorList>
    </citation>
    <scope>NUCLEOTIDE SEQUENCE [LARGE SCALE GENOMIC DNA]</scope>
    <source>
        <strain evidence="1 2">NCTC9128</strain>
    </source>
</reference>
<proteinExistence type="predicted"/>
<evidence type="ECO:0000313" key="2">
    <source>
        <dbReference type="Proteomes" id="UP000251088"/>
    </source>
</evidence>
<gene>
    <name evidence="1" type="ORF">NCTC9128_04113</name>
</gene>